<gene>
    <name evidence="2" type="ORF">DCE93_02570</name>
</gene>
<dbReference type="Proteomes" id="UP000244729">
    <property type="component" value="Chromosome"/>
</dbReference>
<dbReference type="EMBL" id="CP028913">
    <property type="protein sequence ID" value="AWB94676.1"/>
    <property type="molecule type" value="Genomic_DNA"/>
</dbReference>
<feature type="compositionally biased region" description="Basic and acidic residues" evidence="1">
    <location>
        <begin position="24"/>
        <end position="35"/>
    </location>
</feature>
<evidence type="ECO:0000313" key="3">
    <source>
        <dbReference type="Proteomes" id="UP000244729"/>
    </source>
</evidence>
<dbReference type="AlphaFoldDB" id="A0A2S0WTK4"/>
<name>A0A2S0WTK4_9MICO</name>
<feature type="region of interest" description="Disordered" evidence="1">
    <location>
        <begin position="24"/>
        <end position="67"/>
    </location>
</feature>
<accession>A0A2S0WTK4</accession>
<dbReference type="KEGG" id="agm:DCE93_02570"/>
<keyword evidence="3" id="KW-1185">Reference proteome</keyword>
<evidence type="ECO:0000256" key="1">
    <source>
        <dbReference type="SAM" id="MobiDB-lite"/>
    </source>
</evidence>
<evidence type="ECO:0000313" key="2">
    <source>
        <dbReference type="EMBL" id="AWB94676.1"/>
    </source>
</evidence>
<dbReference type="RefSeq" id="WP_108594498.1">
    <property type="nucleotide sequence ID" value="NZ_CP028913.1"/>
</dbReference>
<proteinExistence type="predicted"/>
<reference evidence="2 3" key="1">
    <citation type="submission" date="2018-04" db="EMBL/GenBank/DDBJ databases">
        <authorList>
            <person name="Li J."/>
        </authorList>
    </citation>
    <scope>NUCLEOTIDE SEQUENCE [LARGE SCALE GENOMIC DNA]</scope>
    <source>
        <strain evidence="3">30A</strain>
    </source>
</reference>
<protein>
    <submittedName>
        <fullName evidence="2">Uncharacterized protein</fullName>
    </submittedName>
</protein>
<organism evidence="2 3">
    <name type="scientific">Agromyces badenianii</name>
    <dbReference type="NCBI Taxonomy" id="2080742"/>
    <lineage>
        <taxon>Bacteria</taxon>
        <taxon>Bacillati</taxon>
        <taxon>Actinomycetota</taxon>
        <taxon>Actinomycetes</taxon>
        <taxon>Micrococcales</taxon>
        <taxon>Microbacteriaceae</taxon>
        <taxon>Agromyces</taxon>
    </lineage>
</organism>
<sequence length="67" mass="7595">MSDLLHWYARAHGPRAYRIVRSVRSAERERQRADASARVGAAGREPAIVDGEDLTPALDRARRRRTP</sequence>